<dbReference type="STRING" id="666510.ASAC_0532"/>
<evidence type="ECO:0000259" key="1">
    <source>
        <dbReference type="Pfam" id="PF01261"/>
    </source>
</evidence>
<dbReference type="OrthoDB" id="15009at2157"/>
<accession>D9Q0V1</accession>
<dbReference type="eggNOG" id="arCOG01895">
    <property type="taxonomic scope" value="Archaea"/>
</dbReference>
<dbReference type="InterPro" id="IPR036237">
    <property type="entry name" value="Xyl_isomerase-like_sf"/>
</dbReference>
<dbReference type="RefSeq" id="WP_013266451.1">
    <property type="nucleotide sequence ID" value="NC_014374.1"/>
</dbReference>
<dbReference type="HOGENOM" id="CLU_050006_7_2_2"/>
<name>D9Q0V1_ACIS3</name>
<dbReference type="GeneID" id="9498764"/>
<dbReference type="GO" id="GO:0016853">
    <property type="term" value="F:isomerase activity"/>
    <property type="evidence" value="ECO:0007669"/>
    <property type="project" value="UniProtKB-KW"/>
</dbReference>
<dbReference type="Pfam" id="PF01261">
    <property type="entry name" value="AP_endonuc_2"/>
    <property type="match status" value="1"/>
</dbReference>
<gene>
    <name evidence="2" type="ordered locus">ASAC_0532</name>
</gene>
<dbReference type="EMBL" id="CP001742">
    <property type="protein sequence ID" value="ADL18939.1"/>
    <property type="molecule type" value="Genomic_DNA"/>
</dbReference>
<evidence type="ECO:0000313" key="3">
    <source>
        <dbReference type="Proteomes" id="UP000000346"/>
    </source>
</evidence>
<dbReference type="Gene3D" id="3.20.20.150">
    <property type="entry name" value="Divalent-metal-dependent TIM barrel enzymes"/>
    <property type="match status" value="1"/>
</dbReference>
<dbReference type="InParanoid" id="D9Q0V1"/>
<organism evidence="2 3">
    <name type="scientific">Acidilobus saccharovorans (strain DSM 16705 / JCM 18335 / VKM B-2471 / 345-15)</name>
    <dbReference type="NCBI Taxonomy" id="666510"/>
    <lineage>
        <taxon>Archaea</taxon>
        <taxon>Thermoproteota</taxon>
        <taxon>Thermoprotei</taxon>
        <taxon>Acidilobales</taxon>
        <taxon>Acidilobaceae</taxon>
        <taxon>Acidilobus</taxon>
    </lineage>
</organism>
<dbReference type="InterPro" id="IPR013022">
    <property type="entry name" value="Xyl_isomerase-like_TIM-brl"/>
</dbReference>
<feature type="domain" description="Xylose isomerase-like TIM barrel" evidence="1">
    <location>
        <begin position="21"/>
        <end position="241"/>
    </location>
</feature>
<keyword evidence="3" id="KW-1185">Reference proteome</keyword>
<proteinExistence type="predicted"/>
<dbReference type="AlphaFoldDB" id="D9Q0V1"/>
<protein>
    <submittedName>
        <fullName evidence="2">Putative xylose isomerase</fullName>
    </submittedName>
</protein>
<dbReference type="InterPro" id="IPR050312">
    <property type="entry name" value="IolE/XylAMocC-like"/>
</dbReference>
<dbReference type="SUPFAM" id="SSF51658">
    <property type="entry name" value="Xylose isomerase-like"/>
    <property type="match status" value="1"/>
</dbReference>
<reference evidence="2 3" key="1">
    <citation type="journal article" date="2010" name="Appl. Environ. Microbiol.">
        <title>The genome sequence of the crenarchaeon Acidilobus saccharovorans supports a new order, Acidilobales, and suggests an important ecological role in terrestrial acidic hot springs.</title>
        <authorList>
            <person name="Mardanov A.V."/>
            <person name="Svetlitchnyi V.A."/>
            <person name="Beletsky A.V."/>
            <person name="Prokofeva M.I."/>
            <person name="Bonch-Osmolovskaya E.A."/>
            <person name="Ravin N.V."/>
            <person name="Skryabin K.G."/>
        </authorList>
    </citation>
    <scope>NUCLEOTIDE SEQUENCE [LARGE SCALE GENOMIC DNA]</scope>
    <source>
        <strain evidence="3">DSM 16705 / JCM 18335 / VKM B-2471 / 345-15</strain>
    </source>
</reference>
<dbReference type="KEGG" id="asc:ASAC_0532"/>
<dbReference type="Proteomes" id="UP000000346">
    <property type="component" value="Chromosome"/>
</dbReference>
<dbReference type="PANTHER" id="PTHR12110:SF53">
    <property type="entry name" value="BLR5974 PROTEIN"/>
    <property type="match status" value="1"/>
</dbReference>
<keyword evidence="2" id="KW-0413">Isomerase</keyword>
<evidence type="ECO:0000313" key="2">
    <source>
        <dbReference type="EMBL" id="ADL18939.1"/>
    </source>
</evidence>
<dbReference type="PANTHER" id="PTHR12110">
    <property type="entry name" value="HYDROXYPYRUVATE ISOMERASE"/>
    <property type="match status" value="1"/>
</dbReference>
<sequence length="263" mass="28935">MRVAYATMLYRTLPPAEAVVKLHNMGVDYYELSYDNFINRKGQEDALLEETQAALKRQGLLVSSVHLPYDKPTLDMLAQGKEGAVTRMIRWMRAARDMGATIAVIHTLPLKRSESAIAANVSVLGRLVKEARELGLTLAVENRLEGDLVGSSVDELIKMASSVDGLKLCIDVGHLNVNTKSPPDEISKASQAGLIAEVHAHDNDGYADEHALPMTGTVDWYRVAGALLHFDGQITYEVSCGGPEAKCDNYVRFLKMFNRNVFS</sequence>